<dbReference type="Pfam" id="PF02518">
    <property type="entry name" value="HATPase_c"/>
    <property type="match status" value="1"/>
</dbReference>
<dbReference type="PRINTS" id="PR00344">
    <property type="entry name" value="BCTRLSENSOR"/>
</dbReference>
<dbReference type="SUPFAM" id="SSF47384">
    <property type="entry name" value="Homodimeric domain of signal transducing histidine kinase"/>
    <property type="match status" value="1"/>
</dbReference>
<keyword evidence="7" id="KW-0175">Coiled coil</keyword>
<evidence type="ECO:0000256" key="4">
    <source>
        <dbReference type="ARBA" id="ARBA00022679"/>
    </source>
</evidence>
<dbReference type="Proteomes" id="UP000032452">
    <property type="component" value="Unassembled WGS sequence"/>
</dbReference>
<dbReference type="InterPro" id="IPR003594">
    <property type="entry name" value="HATPase_dom"/>
</dbReference>
<dbReference type="PROSITE" id="PS50112">
    <property type="entry name" value="PAS"/>
    <property type="match status" value="1"/>
</dbReference>
<keyword evidence="4" id="KW-0808">Transferase</keyword>
<dbReference type="Gene3D" id="3.30.450.20">
    <property type="entry name" value="PAS domain"/>
    <property type="match status" value="1"/>
</dbReference>
<dbReference type="NCBIfam" id="TIGR00229">
    <property type="entry name" value="sensory_box"/>
    <property type="match status" value="1"/>
</dbReference>
<dbReference type="FunFam" id="3.30.565.10:FF:000078">
    <property type="entry name" value="Two-component sensor histidine kinase"/>
    <property type="match status" value="1"/>
</dbReference>
<evidence type="ECO:0000256" key="2">
    <source>
        <dbReference type="ARBA" id="ARBA00012438"/>
    </source>
</evidence>
<dbReference type="InterPro" id="IPR000014">
    <property type="entry name" value="PAS"/>
</dbReference>
<dbReference type="Pfam" id="PF00989">
    <property type="entry name" value="PAS"/>
    <property type="match status" value="1"/>
</dbReference>
<dbReference type="InterPro" id="IPR001610">
    <property type="entry name" value="PAC"/>
</dbReference>
<keyword evidence="3" id="KW-0597">Phosphoprotein</keyword>
<keyword evidence="5 11" id="KW-0418">Kinase</keyword>
<dbReference type="EMBL" id="JYON01000004">
    <property type="protein sequence ID" value="KJH72710.1"/>
    <property type="molecule type" value="Genomic_DNA"/>
</dbReference>
<dbReference type="PROSITE" id="PS50113">
    <property type="entry name" value="PAC"/>
    <property type="match status" value="1"/>
</dbReference>
<evidence type="ECO:0000313" key="11">
    <source>
        <dbReference type="EMBL" id="KJH72710.1"/>
    </source>
</evidence>
<dbReference type="GO" id="GO:0006355">
    <property type="term" value="P:regulation of DNA-templated transcription"/>
    <property type="evidence" value="ECO:0007669"/>
    <property type="project" value="InterPro"/>
</dbReference>
<dbReference type="SUPFAM" id="SSF55874">
    <property type="entry name" value="ATPase domain of HSP90 chaperone/DNA topoisomerase II/histidine kinase"/>
    <property type="match status" value="1"/>
</dbReference>
<dbReference type="AlphaFoldDB" id="A0A0D8ZVF2"/>
<reference evidence="11 12" key="1">
    <citation type="submission" date="2015-02" db="EMBL/GenBank/DDBJ databases">
        <title>Draft genome of a novel marine cyanobacterium (Chroococcales) isolated from South Atlantic Ocean.</title>
        <authorList>
            <person name="Rigonato J."/>
            <person name="Alvarenga D.O."/>
            <person name="Branco L.H."/>
            <person name="Varani A.M."/>
            <person name="Brandini F.P."/>
            <person name="Fiore M.F."/>
        </authorList>
    </citation>
    <scope>NUCLEOTIDE SEQUENCE [LARGE SCALE GENOMIC DNA]</scope>
    <source>
        <strain evidence="11 12">CENA595</strain>
    </source>
</reference>
<dbReference type="SUPFAM" id="SSF55785">
    <property type="entry name" value="PYP-like sensor domain (PAS domain)"/>
    <property type="match status" value="1"/>
</dbReference>
<organism evidence="11 12">
    <name type="scientific">Aliterella atlantica CENA595</name>
    <dbReference type="NCBI Taxonomy" id="1618023"/>
    <lineage>
        <taxon>Bacteria</taxon>
        <taxon>Bacillati</taxon>
        <taxon>Cyanobacteriota</taxon>
        <taxon>Cyanophyceae</taxon>
        <taxon>Chroococcidiopsidales</taxon>
        <taxon>Aliterellaceae</taxon>
        <taxon>Aliterella</taxon>
    </lineage>
</organism>
<dbReference type="InterPro" id="IPR036890">
    <property type="entry name" value="HATPase_C_sf"/>
</dbReference>
<dbReference type="Gene3D" id="1.10.287.130">
    <property type="match status" value="1"/>
</dbReference>
<evidence type="ECO:0000259" key="9">
    <source>
        <dbReference type="PROSITE" id="PS50112"/>
    </source>
</evidence>
<evidence type="ECO:0000256" key="1">
    <source>
        <dbReference type="ARBA" id="ARBA00000085"/>
    </source>
</evidence>
<dbReference type="SMART" id="SM00091">
    <property type="entry name" value="PAS"/>
    <property type="match status" value="1"/>
</dbReference>
<comment type="catalytic activity">
    <reaction evidence="1">
        <text>ATP + protein L-histidine = ADP + protein N-phospho-L-histidine.</text>
        <dbReference type="EC" id="2.7.13.3"/>
    </reaction>
</comment>
<dbReference type="SMART" id="SM00388">
    <property type="entry name" value="HisKA"/>
    <property type="match status" value="1"/>
</dbReference>
<dbReference type="InterPro" id="IPR036097">
    <property type="entry name" value="HisK_dim/P_sf"/>
</dbReference>
<dbReference type="InterPro" id="IPR005467">
    <property type="entry name" value="His_kinase_dom"/>
</dbReference>
<feature type="domain" description="Histidine kinase" evidence="8">
    <location>
        <begin position="217"/>
        <end position="436"/>
    </location>
</feature>
<evidence type="ECO:0000259" key="8">
    <source>
        <dbReference type="PROSITE" id="PS50109"/>
    </source>
</evidence>
<dbReference type="CDD" id="cd00130">
    <property type="entry name" value="PAS"/>
    <property type="match status" value="1"/>
</dbReference>
<evidence type="ECO:0000313" key="12">
    <source>
        <dbReference type="Proteomes" id="UP000032452"/>
    </source>
</evidence>
<feature type="coiled-coil region" evidence="7">
    <location>
        <begin position="37"/>
        <end position="74"/>
    </location>
</feature>
<dbReference type="Gene3D" id="3.30.565.10">
    <property type="entry name" value="Histidine kinase-like ATPase, C-terminal domain"/>
    <property type="match status" value="1"/>
</dbReference>
<dbReference type="OrthoDB" id="459598at2"/>
<proteinExistence type="predicted"/>
<accession>A0A0D8ZVF2</accession>
<feature type="domain" description="PAS" evidence="9">
    <location>
        <begin position="71"/>
        <end position="141"/>
    </location>
</feature>
<dbReference type="InterPro" id="IPR035965">
    <property type="entry name" value="PAS-like_dom_sf"/>
</dbReference>
<dbReference type="STRING" id="1618023.UH38_05270"/>
<sequence length="442" mass="49772">MDIFGQKLGLVKNISTKLENQQAVQSAQKPEKTLEVIEELQCALEELFVAEEEIKAQNEELAIAHDQIAAERQRYQELFEFAPDGYLVTDPSGIVREHNQAAASLLNMPKSALVGKPLANYIALKDRHALRYQLNRVQELERLPEWEINICPRQSQPFAAAITIATVRDRQGKVTDLRCMIRDITARKQAEEKLQKIQVQNLQLQESAKLKSHFLAIMSHELRSPMNAIIGFSQILLRQAPPNLASNQANMVERIFSNGKHLLKLIDEILDFARIEAGRMELKLAEFNLVQLVKETVEESRSLAEQKNLVLEVELNLTNPNIVNDSDRLRQVLINLISNAIKFTGEGKVAVTVEELWSDRLAIAVKDTGIGIAEADIEHIFDEFRQANQTITRQHGGTGLGLAICDRLVRLMQGKIDVESKLGEGSTFTIEIPRRVEVGNNN</sequence>
<evidence type="ECO:0000256" key="3">
    <source>
        <dbReference type="ARBA" id="ARBA00022553"/>
    </source>
</evidence>
<evidence type="ECO:0000256" key="5">
    <source>
        <dbReference type="ARBA" id="ARBA00022777"/>
    </source>
</evidence>
<dbReference type="InterPro" id="IPR004358">
    <property type="entry name" value="Sig_transdc_His_kin-like_C"/>
</dbReference>
<keyword evidence="12" id="KW-1185">Reference proteome</keyword>
<dbReference type="PANTHER" id="PTHR43047">
    <property type="entry name" value="TWO-COMPONENT HISTIDINE PROTEIN KINASE"/>
    <property type="match status" value="1"/>
</dbReference>
<gene>
    <name evidence="11" type="ORF">UH38_05270</name>
</gene>
<evidence type="ECO:0000256" key="6">
    <source>
        <dbReference type="ARBA" id="ARBA00023012"/>
    </source>
</evidence>
<evidence type="ECO:0000256" key="7">
    <source>
        <dbReference type="SAM" id="Coils"/>
    </source>
</evidence>
<dbReference type="InterPro" id="IPR000700">
    <property type="entry name" value="PAS-assoc_C"/>
</dbReference>
<dbReference type="PROSITE" id="PS50109">
    <property type="entry name" value="HIS_KIN"/>
    <property type="match status" value="1"/>
</dbReference>
<name>A0A0D8ZVF2_9CYAN</name>
<dbReference type="GO" id="GO:0000155">
    <property type="term" value="F:phosphorelay sensor kinase activity"/>
    <property type="evidence" value="ECO:0007669"/>
    <property type="project" value="InterPro"/>
</dbReference>
<dbReference type="SMART" id="SM00086">
    <property type="entry name" value="PAC"/>
    <property type="match status" value="1"/>
</dbReference>
<evidence type="ECO:0000259" key="10">
    <source>
        <dbReference type="PROSITE" id="PS50113"/>
    </source>
</evidence>
<keyword evidence="6" id="KW-0902">Two-component regulatory system</keyword>
<dbReference type="InterPro" id="IPR003661">
    <property type="entry name" value="HisK_dim/P_dom"/>
</dbReference>
<protein>
    <recommendedName>
        <fullName evidence="2">histidine kinase</fullName>
        <ecNumber evidence="2">2.7.13.3</ecNumber>
    </recommendedName>
</protein>
<dbReference type="CDD" id="cd16922">
    <property type="entry name" value="HATPase_EvgS-ArcB-TorS-like"/>
    <property type="match status" value="1"/>
</dbReference>
<dbReference type="SMART" id="SM00387">
    <property type="entry name" value="HATPase_c"/>
    <property type="match status" value="1"/>
</dbReference>
<dbReference type="Pfam" id="PF00512">
    <property type="entry name" value="HisKA"/>
    <property type="match status" value="1"/>
</dbReference>
<dbReference type="InterPro" id="IPR013767">
    <property type="entry name" value="PAS_fold"/>
</dbReference>
<dbReference type="EC" id="2.7.13.3" evidence="2"/>
<dbReference type="CDD" id="cd00082">
    <property type="entry name" value="HisKA"/>
    <property type="match status" value="1"/>
</dbReference>
<comment type="caution">
    <text evidence="11">The sequence shown here is derived from an EMBL/GenBank/DDBJ whole genome shotgun (WGS) entry which is preliminary data.</text>
</comment>
<feature type="domain" description="PAC" evidence="10">
    <location>
        <begin position="144"/>
        <end position="196"/>
    </location>
</feature>